<comment type="caution">
    <text evidence="1">The sequence shown here is derived from an EMBL/GenBank/DDBJ whole genome shotgun (WGS) entry which is preliminary data.</text>
</comment>
<reference evidence="1" key="1">
    <citation type="journal article" date="2023" name="G3 (Bethesda)">
        <title>Whole genome assembly and annotation of the endangered Caribbean coral Acropora cervicornis.</title>
        <authorList>
            <person name="Selwyn J.D."/>
            <person name="Vollmer S.V."/>
        </authorList>
    </citation>
    <scope>NUCLEOTIDE SEQUENCE</scope>
    <source>
        <strain evidence="1">K2</strain>
    </source>
</reference>
<dbReference type="AlphaFoldDB" id="A0AAD9QNH1"/>
<protein>
    <submittedName>
        <fullName evidence="1">Uncharacterized protein</fullName>
    </submittedName>
</protein>
<keyword evidence="2" id="KW-1185">Reference proteome</keyword>
<organism evidence="1 2">
    <name type="scientific">Acropora cervicornis</name>
    <name type="common">Staghorn coral</name>
    <dbReference type="NCBI Taxonomy" id="6130"/>
    <lineage>
        <taxon>Eukaryota</taxon>
        <taxon>Metazoa</taxon>
        <taxon>Cnidaria</taxon>
        <taxon>Anthozoa</taxon>
        <taxon>Hexacorallia</taxon>
        <taxon>Scleractinia</taxon>
        <taxon>Astrocoeniina</taxon>
        <taxon>Acroporidae</taxon>
        <taxon>Acropora</taxon>
    </lineage>
</organism>
<sequence>MPFGLCSATLACHWTTKAVSGVLNEEGILVDVYIDDFYGAETQELAELSFDYTAQLFLELGLQSSPDKHTLPTHEMTC</sequence>
<accession>A0AAD9QNH1</accession>
<evidence type="ECO:0000313" key="1">
    <source>
        <dbReference type="EMBL" id="KAK2564384.1"/>
    </source>
</evidence>
<reference evidence="1" key="2">
    <citation type="journal article" date="2023" name="Science">
        <title>Genomic signatures of disease resistance in endangered staghorn corals.</title>
        <authorList>
            <person name="Vollmer S.V."/>
            <person name="Selwyn J.D."/>
            <person name="Despard B.A."/>
            <person name="Roesel C.L."/>
        </authorList>
    </citation>
    <scope>NUCLEOTIDE SEQUENCE</scope>
    <source>
        <strain evidence="1">K2</strain>
    </source>
</reference>
<proteinExistence type="predicted"/>
<dbReference type="Proteomes" id="UP001249851">
    <property type="component" value="Unassembled WGS sequence"/>
</dbReference>
<dbReference type="EMBL" id="JARQWQ010000022">
    <property type="protein sequence ID" value="KAK2564384.1"/>
    <property type="molecule type" value="Genomic_DNA"/>
</dbReference>
<gene>
    <name evidence="1" type="ORF">P5673_011810</name>
</gene>
<name>A0AAD9QNH1_ACRCE</name>
<evidence type="ECO:0000313" key="2">
    <source>
        <dbReference type="Proteomes" id="UP001249851"/>
    </source>
</evidence>